<keyword evidence="1" id="KW-0812">Transmembrane</keyword>
<keyword evidence="1" id="KW-1133">Transmembrane helix</keyword>
<comment type="caution">
    <text evidence="2">The sequence shown here is derived from an EMBL/GenBank/DDBJ whole genome shotgun (WGS) entry which is preliminary data.</text>
</comment>
<accession>A0A226DGK4</accession>
<dbReference type="Proteomes" id="UP000198287">
    <property type="component" value="Unassembled WGS sequence"/>
</dbReference>
<feature type="transmembrane region" description="Helical" evidence="1">
    <location>
        <begin position="299"/>
        <end position="318"/>
    </location>
</feature>
<keyword evidence="3" id="KW-1185">Reference proteome</keyword>
<gene>
    <name evidence="2" type="ORF">Fcan01_20685</name>
</gene>
<name>A0A226DGK4_FOLCA</name>
<reference evidence="2 3" key="1">
    <citation type="submission" date="2015-12" db="EMBL/GenBank/DDBJ databases">
        <title>The genome of Folsomia candida.</title>
        <authorList>
            <person name="Faddeeva A."/>
            <person name="Derks M.F."/>
            <person name="Anvar Y."/>
            <person name="Smit S."/>
            <person name="Van Straalen N."/>
            <person name="Roelofs D."/>
        </authorList>
    </citation>
    <scope>NUCLEOTIDE SEQUENCE [LARGE SCALE GENOMIC DNA]</scope>
    <source>
        <strain evidence="2 3">VU population</strain>
        <tissue evidence="2">Whole body</tissue>
    </source>
</reference>
<feature type="transmembrane region" description="Helical" evidence="1">
    <location>
        <begin position="142"/>
        <end position="163"/>
    </location>
</feature>
<feature type="transmembrane region" description="Helical" evidence="1">
    <location>
        <begin position="42"/>
        <end position="64"/>
    </location>
</feature>
<protein>
    <submittedName>
        <fullName evidence="2">Uncharacterized protein</fullName>
    </submittedName>
</protein>
<dbReference type="EMBL" id="LNIX01000019">
    <property type="protein sequence ID" value="OXA44682.1"/>
    <property type="molecule type" value="Genomic_DNA"/>
</dbReference>
<evidence type="ECO:0000313" key="2">
    <source>
        <dbReference type="EMBL" id="OXA44682.1"/>
    </source>
</evidence>
<proteinExistence type="predicted"/>
<organism evidence="2 3">
    <name type="scientific">Folsomia candida</name>
    <name type="common">Springtail</name>
    <dbReference type="NCBI Taxonomy" id="158441"/>
    <lineage>
        <taxon>Eukaryota</taxon>
        <taxon>Metazoa</taxon>
        <taxon>Ecdysozoa</taxon>
        <taxon>Arthropoda</taxon>
        <taxon>Hexapoda</taxon>
        <taxon>Collembola</taxon>
        <taxon>Entomobryomorpha</taxon>
        <taxon>Isotomoidea</taxon>
        <taxon>Isotomidae</taxon>
        <taxon>Proisotominae</taxon>
        <taxon>Folsomia</taxon>
    </lineage>
</organism>
<evidence type="ECO:0000313" key="3">
    <source>
        <dbReference type="Proteomes" id="UP000198287"/>
    </source>
</evidence>
<evidence type="ECO:0000256" key="1">
    <source>
        <dbReference type="SAM" id="Phobius"/>
    </source>
</evidence>
<sequence length="411" mass="46091">MTTDLIWQGFSNYAKFFPFGNIFPIGLSPKRRAMFCNAEKKVWISVGLSSMTFISLALAPEYLLFFRDFPSPGDNYSVVMVIFGLGLICQNVTTFAYFVVWRNPKETVKGFNSIVQMEVLVKSVSWSMASTTKPGFDLLGHIISKLILLMSALGYFGALFLFLNNLDIPYFILREFFNISSRNSSRPVILLSYLIRLPLITYGCVEIVKTLSFLVICFIITLEIYEQVLHDFHNLRGKMVSNEGNVRLRTLYVALSFGSELLIAFQGPTTAALMAIGGSLIVVCSIATIRMWNVIPMPIYLIFPMITTVIPILSLILLPKAANCYDRSVKLLQTWRNVTSLDDGIQRSRLGGRGTLGSRARKRATAALRPFKVYATMLGTKLFMAKRSTKGRFLYSCVDATMTGLVTFNNA</sequence>
<dbReference type="AlphaFoldDB" id="A0A226DGK4"/>
<feature type="transmembrane region" description="Helical" evidence="1">
    <location>
        <begin position="76"/>
        <end position="100"/>
    </location>
</feature>
<feature type="transmembrane region" description="Helical" evidence="1">
    <location>
        <begin position="199"/>
        <end position="225"/>
    </location>
</feature>
<feature type="transmembrane region" description="Helical" evidence="1">
    <location>
        <begin position="271"/>
        <end position="292"/>
    </location>
</feature>
<keyword evidence="1" id="KW-0472">Membrane</keyword>